<evidence type="ECO:0000313" key="1">
    <source>
        <dbReference type="EMBL" id="NEU66056.1"/>
    </source>
</evidence>
<comment type="caution">
    <text evidence="1">The sequence shown here is derived from an EMBL/GenBank/DDBJ whole genome shotgun (WGS) entry which is preliminary data.</text>
</comment>
<dbReference type="RefSeq" id="WP_164035343.1">
    <property type="nucleotide sequence ID" value="NZ_JAAGNZ010000001.1"/>
</dbReference>
<dbReference type="AlphaFoldDB" id="A0A6M0ICQ5"/>
<gene>
    <name evidence="1" type="ORF">GK091_04120</name>
</gene>
<name>A0A6M0ICQ5_9BACT</name>
<dbReference type="Proteomes" id="UP000477386">
    <property type="component" value="Unassembled WGS sequence"/>
</dbReference>
<keyword evidence="2" id="KW-1185">Reference proteome</keyword>
<protein>
    <recommendedName>
        <fullName evidence="3">PAS domain-containing protein</fullName>
    </recommendedName>
</protein>
<accession>A0A6M0ICQ5</accession>
<evidence type="ECO:0000313" key="2">
    <source>
        <dbReference type="Proteomes" id="UP000477386"/>
    </source>
</evidence>
<evidence type="ECO:0008006" key="3">
    <source>
        <dbReference type="Google" id="ProtNLM"/>
    </source>
</evidence>
<reference evidence="1 2" key="1">
    <citation type="submission" date="2020-02" db="EMBL/GenBank/DDBJ databases">
        <title>Draft genome sequence of two Spirosoma agri KCTC 52727 and Spirosoma terrae KCTC 52035.</title>
        <authorList>
            <person name="Rojas J."/>
            <person name="Ambika Manirajan B."/>
            <person name="Ratering S."/>
            <person name="Suarez C."/>
            <person name="Schnell S."/>
        </authorList>
    </citation>
    <scope>NUCLEOTIDE SEQUENCE [LARGE SCALE GENOMIC DNA]</scope>
    <source>
        <strain evidence="1 2">KCTC 52727</strain>
    </source>
</reference>
<proteinExistence type="predicted"/>
<organism evidence="1 2">
    <name type="scientific">Spirosoma agri</name>
    <dbReference type="NCBI Taxonomy" id="1987381"/>
    <lineage>
        <taxon>Bacteria</taxon>
        <taxon>Pseudomonadati</taxon>
        <taxon>Bacteroidota</taxon>
        <taxon>Cytophagia</taxon>
        <taxon>Cytophagales</taxon>
        <taxon>Cytophagaceae</taxon>
        <taxon>Spirosoma</taxon>
    </lineage>
</organism>
<dbReference type="Gene3D" id="3.30.450.20">
    <property type="entry name" value="PAS domain"/>
    <property type="match status" value="1"/>
</dbReference>
<dbReference type="EMBL" id="JAAGNZ010000001">
    <property type="protein sequence ID" value="NEU66056.1"/>
    <property type="molecule type" value="Genomic_DNA"/>
</dbReference>
<sequence length="250" mass="28608">MPADTLADLQFSQLLDALPDAVIWMRAIRDTAHNVVNFRIDYSNKKAEEYSNNKYQVRVGTRLLDDNRHDQARMVQVFSETCTILETGLSDEYTRYNTTLAAWFRTNRSRLGDGVLLVTRDVSESKAADKEKQEQTELLQTILDTSLNNVFVYEAIRDETGQILDFKVRLANPAGRQDVWNRYGKEIIGNTLLGFRPSSRETGQFNLYCQVIETGQTVWAQHYYPDVQEWYDTSITKLGDGCVVTGVNIT</sequence>